<evidence type="ECO:0000313" key="1">
    <source>
        <dbReference type="EMBL" id="SDC02112.1"/>
    </source>
</evidence>
<dbReference type="EMBL" id="FMZW01000001">
    <property type="protein sequence ID" value="SDC02112.1"/>
    <property type="molecule type" value="Genomic_DNA"/>
</dbReference>
<dbReference type="InterPro" id="IPR052931">
    <property type="entry name" value="Prophage_regulatory_activator"/>
</dbReference>
<name>A0A1G6I6E9_9BRAD</name>
<dbReference type="Gene3D" id="1.10.238.160">
    <property type="match status" value="1"/>
</dbReference>
<evidence type="ECO:0000313" key="2">
    <source>
        <dbReference type="Proteomes" id="UP000199245"/>
    </source>
</evidence>
<dbReference type="AlphaFoldDB" id="A0A1G6I6E9"/>
<reference evidence="1 2" key="1">
    <citation type="submission" date="2016-10" db="EMBL/GenBank/DDBJ databases">
        <authorList>
            <person name="de Groot N.N."/>
        </authorList>
    </citation>
    <scope>NUCLEOTIDE SEQUENCE [LARGE SCALE GENOMIC DNA]</scope>
    <source>
        <strain evidence="1 2">R5</strain>
    </source>
</reference>
<protein>
    <submittedName>
        <fullName evidence="1">Transcriptional regulator, AlpA family</fullName>
    </submittedName>
</protein>
<dbReference type="Proteomes" id="UP000199245">
    <property type="component" value="Unassembled WGS sequence"/>
</dbReference>
<proteinExistence type="predicted"/>
<organism evidence="1 2">
    <name type="scientific">Bradyrhizobium brasilense</name>
    <dbReference type="NCBI Taxonomy" id="1419277"/>
    <lineage>
        <taxon>Bacteria</taxon>
        <taxon>Pseudomonadati</taxon>
        <taxon>Pseudomonadota</taxon>
        <taxon>Alphaproteobacteria</taxon>
        <taxon>Hyphomicrobiales</taxon>
        <taxon>Nitrobacteraceae</taxon>
        <taxon>Bradyrhizobium</taxon>
    </lineage>
</organism>
<dbReference type="Pfam" id="PF05930">
    <property type="entry name" value="Phage_AlpA"/>
    <property type="match status" value="1"/>
</dbReference>
<sequence length="72" mass="8329">MPREETAAGPRKMLGVRQVLAIVPFSRATLYKEMDAGRFPKAREIAPRRIAWYEDDVTAWQAELDRKVSPQR</sequence>
<dbReference type="PANTHER" id="PTHR36154">
    <property type="entry name" value="DNA-BINDING TRANSCRIPTIONAL ACTIVATOR ALPA"/>
    <property type="match status" value="1"/>
</dbReference>
<dbReference type="InterPro" id="IPR010260">
    <property type="entry name" value="AlpA"/>
</dbReference>
<gene>
    <name evidence="1" type="ORF">SAMN05216337_100141</name>
</gene>
<accession>A0A1G6I6E9</accession>
<dbReference type="PANTHER" id="PTHR36154:SF1">
    <property type="entry name" value="DNA-BINDING TRANSCRIPTIONAL ACTIVATOR ALPA"/>
    <property type="match status" value="1"/>
</dbReference>